<evidence type="ECO:0000313" key="2">
    <source>
        <dbReference type="EMBL" id="KOM43269.1"/>
    </source>
</evidence>
<dbReference type="EMBL" id="CM003375">
    <property type="protein sequence ID" value="KOM43269.1"/>
    <property type="molecule type" value="Genomic_DNA"/>
</dbReference>
<proteinExistence type="predicted"/>
<gene>
    <name evidence="2" type="ORF">LR48_Vigan05g087300</name>
</gene>
<name>A0A0L9UL30_PHAAN</name>
<organism evidence="2 3">
    <name type="scientific">Phaseolus angularis</name>
    <name type="common">Azuki bean</name>
    <name type="synonym">Vigna angularis</name>
    <dbReference type="NCBI Taxonomy" id="3914"/>
    <lineage>
        <taxon>Eukaryota</taxon>
        <taxon>Viridiplantae</taxon>
        <taxon>Streptophyta</taxon>
        <taxon>Embryophyta</taxon>
        <taxon>Tracheophyta</taxon>
        <taxon>Spermatophyta</taxon>
        <taxon>Magnoliopsida</taxon>
        <taxon>eudicotyledons</taxon>
        <taxon>Gunneridae</taxon>
        <taxon>Pentapetalae</taxon>
        <taxon>rosids</taxon>
        <taxon>fabids</taxon>
        <taxon>Fabales</taxon>
        <taxon>Fabaceae</taxon>
        <taxon>Papilionoideae</taxon>
        <taxon>50 kb inversion clade</taxon>
        <taxon>NPAAA clade</taxon>
        <taxon>indigoferoid/millettioid clade</taxon>
        <taxon>Phaseoleae</taxon>
        <taxon>Vigna</taxon>
    </lineage>
</organism>
<dbReference type="Proteomes" id="UP000053144">
    <property type="component" value="Chromosome 5"/>
</dbReference>
<evidence type="ECO:0000256" key="1">
    <source>
        <dbReference type="SAM" id="SignalP"/>
    </source>
</evidence>
<dbReference type="Gramene" id="KOM43269">
    <property type="protein sequence ID" value="KOM43269"/>
    <property type="gene ID" value="LR48_Vigan05g087300"/>
</dbReference>
<evidence type="ECO:0000313" key="3">
    <source>
        <dbReference type="Proteomes" id="UP000053144"/>
    </source>
</evidence>
<feature type="chain" id="PRO_5005595797" evidence="1">
    <location>
        <begin position="31"/>
        <end position="190"/>
    </location>
</feature>
<dbReference type="AlphaFoldDB" id="A0A0L9UL30"/>
<feature type="signal peptide" evidence="1">
    <location>
        <begin position="1"/>
        <end position="30"/>
    </location>
</feature>
<accession>A0A0L9UL30</accession>
<reference evidence="3" key="1">
    <citation type="journal article" date="2015" name="Proc. Natl. Acad. Sci. U.S.A.">
        <title>Genome sequencing of adzuki bean (Vigna angularis) provides insight into high starch and low fat accumulation and domestication.</title>
        <authorList>
            <person name="Yang K."/>
            <person name="Tian Z."/>
            <person name="Chen C."/>
            <person name="Luo L."/>
            <person name="Zhao B."/>
            <person name="Wang Z."/>
            <person name="Yu L."/>
            <person name="Li Y."/>
            <person name="Sun Y."/>
            <person name="Li W."/>
            <person name="Chen Y."/>
            <person name="Li Y."/>
            <person name="Zhang Y."/>
            <person name="Ai D."/>
            <person name="Zhao J."/>
            <person name="Shang C."/>
            <person name="Ma Y."/>
            <person name="Wu B."/>
            <person name="Wang M."/>
            <person name="Gao L."/>
            <person name="Sun D."/>
            <person name="Zhang P."/>
            <person name="Guo F."/>
            <person name="Wang W."/>
            <person name="Li Y."/>
            <person name="Wang J."/>
            <person name="Varshney R.K."/>
            <person name="Wang J."/>
            <person name="Ling H.Q."/>
            <person name="Wan P."/>
        </authorList>
    </citation>
    <scope>NUCLEOTIDE SEQUENCE</scope>
    <source>
        <strain evidence="3">cv. Jingnong 6</strain>
    </source>
</reference>
<sequence>MTIFLKSQNMLQTLCILLLHMTVRFNQCSAGSLSMTARCTNYQRPFGLVLLGFHKPFGLQCSAIQFTHAGQELVIGADFNKSFGQGFVKPFVKDILCRSVHTLSDRSFRQDLFGRLVLCKRRDWVPRRRALVVHGGVDASSLRQRLMNSGSACSDGGDGAVRMVREEDDGGRGGCATAVVSWIWQHMEIL</sequence>
<keyword evidence="1" id="KW-0732">Signal</keyword>
<protein>
    <submittedName>
        <fullName evidence="2">Uncharacterized protein</fullName>
    </submittedName>
</protein>